<accession>A0AAC9LNH6</accession>
<proteinExistence type="predicted"/>
<organism evidence="1 2">
    <name type="scientific">Lacinutrix venerupis</name>
    <dbReference type="NCBI Taxonomy" id="1486034"/>
    <lineage>
        <taxon>Bacteria</taxon>
        <taxon>Pseudomonadati</taxon>
        <taxon>Bacteroidota</taxon>
        <taxon>Flavobacteriia</taxon>
        <taxon>Flavobacteriales</taxon>
        <taxon>Flavobacteriaceae</taxon>
        <taxon>Lacinutrix</taxon>
    </lineage>
</organism>
<name>A0AAC9LNH6_9FLAO</name>
<keyword evidence="2" id="KW-1185">Reference proteome</keyword>
<evidence type="ECO:0000313" key="1">
    <source>
        <dbReference type="EMBL" id="APX99911.1"/>
    </source>
</evidence>
<gene>
    <name evidence="1" type="ORF">BWR22_06180</name>
</gene>
<protein>
    <submittedName>
        <fullName evidence="1">Uncharacterized protein</fullName>
    </submittedName>
</protein>
<dbReference type="KEGG" id="lvn:BWR22_06180"/>
<dbReference type="Proteomes" id="UP000187506">
    <property type="component" value="Chromosome"/>
</dbReference>
<evidence type="ECO:0000313" key="2">
    <source>
        <dbReference type="Proteomes" id="UP000187506"/>
    </source>
</evidence>
<reference evidence="1 2" key="1">
    <citation type="submission" date="2017-01" db="EMBL/GenBank/DDBJ databases">
        <title>Complete genome of Lacinutrix venerupis DOK2-8 isolated from seawater in Dokdo.</title>
        <authorList>
            <person name="Chi W.-J."/>
            <person name="Kim J.H."/>
        </authorList>
    </citation>
    <scope>NUCLEOTIDE SEQUENCE [LARGE SCALE GENOMIC DNA]</scope>
    <source>
        <strain evidence="1 2">DOK2-8</strain>
    </source>
</reference>
<sequence>MNYLEDIFTAENKTLSMNRIEWWLLKYEKEFKNVDKIESAKHIFLDNDGTVLRLPPTLKPNQNNKFLDLFNALDKLSNFYKFEEYFGQQMKEYDKIKTSKLELRNWLTKNEKLGADKFVCFLLDYLDYDEEDKVEHLSIFVLSAPEMDILVNRADFKNTIKFLKTFNEIYWNDEKIAKKN</sequence>
<dbReference type="EMBL" id="CP019352">
    <property type="protein sequence ID" value="APX99911.1"/>
    <property type="molecule type" value="Genomic_DNA"/>
</dbReference>
<dbReference type="AlphaFoldDB" id="A0AAC9LNH6"/>